<dbReference type="RefSeq" id="WP_394846040.1">
    <property type="nucleotide sequence ID" value="NZ_CP089982.1"/>
</dbReference>
<sequence>MTSLAHLTILYRGPLSSCNYGCTYCPFAKRHESAAELEGDRRALRRFVAWCTQREHGLSIFFTPWGEALVHAAYRDALATLSHLGHVRRVAIQTNLSFSLDWLPACNLSSLALWVTYHPTEVRSEAFLARCRTLVDRGVRFSIGAVGVKEHLPLIENLRNQLPPEVYLWVNAVKELGRYYDSADIARITAVDPLFGINVTNHRSRGRACRTGSSVIAVDGDGTVRRCHFVDEPLGNLYTGDFESHLSARPCPKSVCRCHTGYVHLEHLDLDTVFGDGALERIPANWAANAAK</sequence>
<dbReference type="EMBL" id="CP089982">
    <property type="protein sequence ID" value="WXA95434.1"/>
    <property type="molecule type" value="Genomic_DNA"/>
</dbReference>
<reference evidence="1 2" key="1">
    <citation type="submission" date="2021-12" db="EMBL/GenBank/DDBJ databases">
        <title>Discovery of the Pendulisporaceae a myxobacterial family with distinct sporulation behavior and unique specialized metabolism.</title>
        <authorList>
            <person name="Garcia R."/>
            <person name="Popoff A."/>
            <person name="Bader C.D."/>
            <person name="Loehr J."/>
            <person name="Walesch S."/>
            <person name="Walt C."/>
            <person name="Boldt J."/>
            <person name="Bunk B."/>
            <person name="Haeckl F.J.F.P.J."/>
            <person name="Gunesch A.P."/>
            <person name="Birkelbach J."/>
            <person name="Nuebel U."/>
            <person name="Pietschmann T."/>
            <person name="Bach T."/>
            <person name="Mueller R."/>
        </authorList>
    </citation>
    <scope>NUCLEOTIDE SEQUENCE [LARGE SCALE GENOMIC DNA]</scope>
    <source>
        <strain evidence="1 2">MSr12523</strain>
    </source>
</reference>
<evidence type="ECO:0000313" key="2">
    <source>
        <dbReference type="Proteomes" id="UP001379533"/>
    </source>
</evidence>
<proteinExistence type="predicted"/>
<protein>
    <submittedName>
        <fullName evidence="1">STM4011 family radical SAM protein</fullName>
    </submittedName>
</protein>
<organism evidence="1 2">
    <name type="scientific">Pendulispora brunnea</name>
    <dbReference type="NCBI Taxonomy" id="2905690"/>
    <lineage>
        <taxon>Bacteria</taxon>
        <taxon>Pseudomonadati</taxon>
        <taxon>Myxococcota</taxon>
        <taxon>Myxococcia</taxon>
        <taxon>Myxococcales</taxon>
        <taxon>Sorangiineae</taxon>
        <taxon>Pendulisporaceae</taxon>
        <taxon>Pendulispora</taxon>
    </lineage>
</organism>
<keyword evidence="2" id="KW-1185">Reference proteome</keyword>
<evidence type="ECO:0000313" key="1">
    <source>
        <dbReference type="EMBL" id="WXA95434.1"/>
    </source>
</evidence>
<name>A0ABZ2KBI1_9BACT</name>
<accession>A0ABZ2KBI1</accession>
<dbReference type="InterPro" id="IPR058240">
    <property type="entry name" value="rSAM_sf"/>
</dbReference>
<dbReference type="Gene3D" id="3.20.20.70">
    <property type="entry name" value="Aldolase class I"/>
    <property type="match status" value="1"/>
</dbReference>
<gene>
    <name evidence="1" type="ORF">LZC95_01080</name>
</gene>
<dbReference type="NCBIfam" id="NF038073">
    <property type="entry name" value="rSAM_STM4011"/>
    <property type="match status" value="1"/>
</dbReference>
<dbReference type="Proteomes" id="UP001379533">
    <property type="component" value="Chromosome"/>
</dbReference>
<dbReference type="SUPFAM" id="SSF102114">
    <property type="entry name" value="Radical SAM enzymes"/>
    <property type="match status" value="1"/>
</dbReference>
<dbReference type="InterPro" id="IPR013785">
    <property type="entry name" value="Aldolase_TIM"/>
</dbReference>
<dbReference type="InterPro" id="IPR047771">
    <property type="entry name" value="Radical_SAM_STM4011-like"/>
</dbReference>
<dbReference type="CDD" id="cd01335">
    <property type="entry name" value="Radical_SAM"/>
    <property type="match status" value="1"/>
</dbReference>